<proteinExistence type="predicted"/>
<name>A0ABQ9FTT8_TEGGR</name>
<evidence type="ECO:0000313" key="2">
    <source>
        <dbReference type="Proteomes" id="UP001217089"/>
    </source>
</evidence>
<dbReference type="EMBL" id="JARBDR010000141">
    <property type="protein sequence ID" value="KAJ8320654.1"/>
    <property type="molecule type" value="Genomic_DNA"/>
</dbReference>
<keyword evidence="2" id="KW-1185">Reference proteome</keyword>
<gene>
    <name evidence="1" type="ORF">KUTeg_002241</name>
</gene>
<evidence type="ECO:0000313" key="1">
    <source>
        <dbReference type="EMBL" id="KAJ8320654.1"/>
    </source>
</evidence>
<reference evidence="1 2" key="1">
    <citation type="submission" date="2022-12" db="EMBL/GenBank/DDBJ databases">
        <title>Chromosome-level genome of Tegillarca granosa.</title>
        <authorList>
            <person name="Kim J."/>
        </authorList>
    </citation>
    <scope>NUCLEOTIDE SEQUENCE [LARGE SCALE GENOMIC DNA]</scope>
    <source>
        <strain evidence="1">Teg-2019</strain>
        <tissue evidence="1">Adductor muscle</tissue>
    </source>
</reference>
<sequence length="60" mass="6969">MFVLSAEIKVCFEAQWGQCMKEITVFQSTNLHYRYCNATEPRLFNGTDSSLDFDIYAAYT</sequence>
<organism evidence="1 2">
    <name type="scientific">Tegillarca granosa</name>
    <name type="common">Malaysian cockle</name>
    <name type="synonym">Anadara granosa</name>
    <dbReference type="NCBI Taxonomy" id="220873"/>
    <lineage>
        <taxon>Eukaryota</taxon>
        <taxon>Metazoa</taxon>
        <taxon>Spiralia</taxon>
        <taxon>Lophotrochozoa</taxon>
        <taxon>Mollusca</taxon>
        <taxon>Bivalvia</taxon>
        <taxon>Autobranchia</taxon>
        <taxon>Pteriomorphia</taxon>
        <taxon>Arcoida</taxon>
        <taxon>Arcoidea</taxon>
        <taxon>Arcidae</taxon>
        <taxon>Tegillarca</taxon>
    </lineage>
</organism>
<protein>
    <submittedName>
        <fullName evidence="1">Uncharacterized protein</fullName>
    </submittedName>
</protein>
<accession>A0ABQ9FTT8</accession>
<comment type="caution">
    <text evidence="1">The sequence shown here is derived from an EMBL/GenBank/DDBJ whole genome shotgun (WGS) entry which is preliminary data.</text>
</comment>
<dbReference type="Proteomes" id="UP001217089">
    <property type="component" value="Unassembled WGS sequence"/>
</dbReference>